<evidence type="ECO:0000313" key="2">
    <source>
        <dbReference type="Proteomes" id="UP001222800"/>
    </source>
</evidence>
<gene>
    <name evidence="1" type="ORF">P4S50_20000</name>
</gene>
<name>A0ABY8ELP5_9FIRM</name>
<dbReference type="Proteomes" id="UP001222800">
    <property type="component" value="Plasmid unnamed1"/>
</dbReference>
<dbReference type="RefSeq" id="WP_277734870.1">
    <property type="nucleotide sequence ID" value="NZ_CP120734.1"/>
</dbReference>
<reference evidence="1 2" key="1">
    <citation type="submission" date="2023-03" db="EMBL/GenBank/DDBJ databases">
        <title>Complete genome sequence of Tepidibacter sp. SWIR-1, isolated from a deep-sea hydrothermal vent.</title>
        <authorList>
            <person name="Li X."/>
        </authorList>
    </citation>
    <scope>NUCLEOTIDE SEQUENCE [LARGE SCALE GENOMIC DNA]</scope>
    <source>
        <strain evidence="1 2">SWIR-1</strain>
        <plasmid evidence="1 2">unnamed1</plasmid>
    </source>
</reference>
<geneLocation type="plasmid" evidence="1 2">
    <name>unnamed1</name>
</geneLocation>
<evidence type="ECO:0000313" key="1">
    <source>
        <dbReference type="EMBL" id="WFD12465.1"/>
    </source>
</evidence>
<proteinExistence type="predicted"/>
<protein>
    <recommendedName>
        <fullName evidence="3">Phage protein</fullName>
    </recommendedName>
</protein>
<dbReference type="EMBL" id="CP120734">
    <property type="protein sequence ID" value="WFD12465.1"/>
    <property type="molecule type" value="Genomic_DNA"/>
</dbReference>
<accession>A0ABY8ELP5</accession>
<keyword evidence="1" id="KW-0614">Plasmid</keyword>
<sequence>MINTEMIGFDGAGSLDITFASELDSTAEGKAAKVSANKKIVVPSDDDIIHGKIIKVGKDGASTVQIKGYVEFEYSTSTVPTAGYCKLLADASGGVKVDATNGREYLVLSIDTANKIVGFIL</sequence>
<keyword evidence="2" id="KW-1185">Reference proteome</keyword>
<organism evidence="1 2">
    <name type="scientific">Tepidibacter hydrothermalis</name>
    <dbReference type="NCBI Taxonomy" id="3036126"/>
    <lineage>
        <taxon>Bacteria</taxon>
        <taxon>Bacillati</taxon>
        <taxon>Bacillota</taxon>
        <taxon>Clostridia</taxon>
        <taxon>Peptostreptococcales</taxon>
        <taxon>Peptostreptococcaceae</taxon>
        <taxon>Tepidibacter</taxon>
    </lineage>
</organism>
<evidence type="ECO:0008006" key="3">
    <source>
        <dbReference type="Google" id="ProtNLM"/>
    </source>
</evidence>